<dbReference type="PATRIC" id="fig|251221.4.peg.2232"/>
<dbReference type="InterPro" id="IPR051533">
    <property type="entry name" value="WaaL-like"/>
</dbReference>
<organism evidence="7 8">
    <name type="scientific">Gloeobacter violaceus (strain ATCC 29082 / PCC 7421)</name>
    <dbReference type="NCBI Taxonomy" id="251221"/>
    <lineage>
        <taxon>Bacteria</taxon>
        <taxon>Bacillati</taxon>
        <taxon>Cyanobacteriota</taxon>
        <taxon>Cyanophyceae</taxon>
        <taxon>Gloeobacterales</taxon>
        <taxon>Gloeobacteraceae</taxon>
        <taxon>Gloeobacter</taxon>
    </lineage>
</organism>
<dbReference type="HOGENOM" id="CLU_537155_0_0_3"/>
<feature type="transmembrane region" description="Helical" evidence="5">
    <location>
        <begin position="422"/>
        <end position="442"/>
    </location>
</feature>
<feature type="transmembrane region" description="Helical" evidence="5">
    <location>
        <begin position="286"/>
        <end position="305"/>
    </location>
</feature>
<keyword evidence="2 5" id="KW-0812">Transmembrane</keyword>
<dbReference type="AlphaFoldDB" id="Q7NII4"/>
<dbReference type="STRING" id="251221.gene:10759694"/>
<dbReference type="GO" id="GO:0005886">
    <property type="term" value="C:plasma membrane"/>
    <property type="evidence" value="ECO:0000318"/>
    <property type="project" value="GO_Central"/>
</dbReference>
<name>Q7NII4_GLOVI</name>
<dbReference type="EMBL" id="BA000045">
    <property type="protein sequence ID" value="BAC90140.1"/>
    <property type="molecule type" value="Genomic_DNA"/>
</dbReference>
<dbReference type="InterPro" id="IPR007016">
    <property type="entry name" value="O-antigen_ligase-rel_domated"/>
</dbReference>
<proteinExistence type="predicted"/>
<keyword evidence="8" id="KW-1185">Reference proteome</keyword>
<dbReference type="PhylomeDB" id="Q7NII4"/>
<gene>
    <name evidence="7" type="ordered locus">gll2199</name>
</gene>
<dbReference type="eggNOG" id="COG3307">
    <property type="taxonomic scope" value="Bacteria"/>
</dbReference>
<dbReference type="Pfam" id="PF04932">
    <property type="entry name" value="Wzy_C"/>
    <property type="match status" value="1"/>
</dbReference>
<keyword evidence="3 5" id="KW-1133">Transmembrane helix</keyword>
<evidence type="ECO:0000256" key="2">
    <source>
        <dbReference type="ARBA" id="ARBA00022692"/>
    </source>
</evidence>
<feature type="transmembrane region" description="Helical" evidence="5">
    <location>
        <begin position="69"/>
        <end position="93"/>
    </location>
</feature>
<dbReference type="GO" id="GO:0016757">
    <property type="term" value="F:glycosyltransferase activity"/>
    <property type="evidence" value="ECO:0000318"/>
    <property type="project" value="GO_Central"/>
</dbReference>
<reference evidence="7 8" key="2">
    <citation type="journal article" date="2003" name="DNA Res.">
        <title>Complete genome structure of Gloeobacter violaceus PCC 7421, a cyanobacterium that lacks thylakoids (supplement).</title>
        <authorList>
            <person name="Nakamura Y."/>
            <person name="Kaneko T."/>
            <person name="Sato S."/>
            <person name="Mimuro M."/>
            <person name="Miyashita H."/>
            <person name="Tsuchiya T."/>
            <person name="Sasamoto S."/>
            <person name="Watanabe A."/>
            <person name="Kawashima K."/>
            <person name="Kishida Y."/>
            <person name="Kiyokawa C."/>
            <person name="Kohara M."/>
            <person name="Matsumoto M."/>
            <person name="Matsuno A."/>
            <person name="Nakazaki N."/>
            <person name="Shimpo S."/>
            <person name="Takeuchi C."/>
            <person name="Yamada M."/>
            <person name="Tabata S."/>
        </authorList>
    </citation>
    <scope>NUCLEOTIDE SEQUENCE [LARGE SCALE GENOMIC DNA]</scope>
    <source>
        <strain evidence="8">ATCC 29082 / PCC 7421</strain>
    </source>
</reference>
<evidence type="ECO:0000256" key="1">
    <source>
        <dbReference type="ARBA" id="ARBA00004141"/>
    </source>
</evidence>
<dbReference type="PANTHER" id="PTHR37422:SF23">
    <property type="entry name" value="TEICHURONIC ACID BIOSYNTHESIS PROTEIN TUAE"/>
    <property type="match status" value="1"/>
</dbReference>
<evidence type="ECO:0000256" key="3">
    <source>
        <dbReference type="ARBA" id="ARBA00022989"/>
    </source>
</evidence>
<dbReference type="OrthoDB" id="572012at2"/>
<dbReference type="KEGG" id="gvi:gll2199"/>
<evidence type="ECO:0000313" key="7">
    <source>
        <dbReference type="EMBL" id="BAC90140.1"/>
    </source>
</evidence>
<dbReference type="PANTHER" id="PTHR37422">
    <property type="entry name" value="TEICHURONIC ACID BIOSYNTHESIS PROTEIN TUAE"/>
    <property type="match status" value="1"/>
</dbReference>
<feature type="transmembrane region" description="Helical" evidence="5">
    <location>
        <begin position="176"/>
        <end position="197"/>
    </location>
</feature>
<feature type="transmembrane region" description="Helical" evidence="5">
    <location>
        <begin position="243"/>
        <end position="259"/>
    </location>
</feature>
<accession>Q7NII4</accession>
<dbReference type="InParanoid" id="Q7NII4"/>
<dbReference type="RefSeq" id="WP_011142196.1">
    <property type="nucleotide sequence ID" value="NC_005125.1"/>
</dbReference>
<reference evidence="7 8" key="1">
    <citation type="journal article" date="2003" name="DNA Res.">
        <title>Complete genome structure of Gloeobacter violaceus PCC 7421, a cyanobacterium that lacks thylakoids.</title>
        <authorList>
            <person name="Nakamura Y."/>
            <person name="Kaneko T."/>
            <person name="Sato S."/>
            <person name="Mimuro M."/>
            <person name="Miyashita H."/>
            <person name="Tsuchiya T."/>
            <person name="Sasamoto S."/>
            <person name="Watanabe A."/>
            <person name="Kawashima K."/>
            <person name="Kishida Y."/>
            <person name="Kiyokawa C."/>
            <person name="Kohara M."/>
            <person name="Matsumoto M."/>
            <person name="Matsuno A."/>
            <person name="Nakazaki N."/>
            <person name="Shimpo S."/>
            <person name="Takeuchi C."/>
            <person name="Yamada M."/>
            <person name="Tabata S."/>
        </authorList>
    </citation>
    <scope>NUCLEOTIDE SEQUENCE [LARGE SCALE GENOMIC DNA]</scope>
    <source>
        <strain evidence="8">ATCC 29082 / PCC 7421</strain>
    </source>
</reference>
<evidence type="ECO:0000259" key="6">
    <source>
        <dbReference type="Pfam" id="PF04932"/>
    </source>
</evidence>
<keyword evidence="4 5" id="KW-0472">Membrane</keyword>
<feature type="transmembrane region" description="Helical" evidence="5">
    <location>
        <begin position="217"/>
        <end position="236"/>
    </location>
</feature>
<feature type="transmembrane region" description="Helical" evidence="5">
    <location>
        <begin position="12"/>
        <end position="30"/>
    </location>
</feature>
<evidence type="ECO:0000256" key="4">
    <source>
        <dbReference type="ARBA" id="ARBA00023136"/>
    </source>
</evidence>
<evidence type="ECO:0000256" key="5">
    <source>
        <dbReference type="SAM" id="Phobius"/>
    </source>
</evidence>
<feature type="transmembrane region" description="Helical" evidence="5">
    <location>
        <begin position="37"/>
        <end position="63"/>
    </location>
</feature>
<feature type="transmembrane region" description="Helical" evidence="5">
    <location>
        <begin position="389"/>
        <end position="410"/>
    </location>
</feature>
<dbReference type="EnsemblBacteria" id="BAC90140">
    <property type="protein sequence ID" value="BAC90140"/>
    <property type="gene ID" value="BAC90140"/>
</dbReference>
<dbReference type="GO" id="GO:0000271">
    <property type="term" value="P:polysaccharide biosynthetic process"/>
    <property type="evidence" value="ECO:0000318"/>
    <property type="project" value="GO_Central"/>
</dbReference>
<sequence>MQGALLNRSGGWIALVAFIAGCALVGAALVKSPLLVGAAAVVAVGVICLILKFEVTVIILLVLRSSLDPFSSFGLTGALALLIDAVTVIYLITRLLARKPIQGDWLWGVLALFIALMGFWPLAMAQGWLGHRADAAMLGYPTLGEDSLREWIRILSYAMIYGLAMQLKGRITPERLLSLIMLSLVVPLTVAFLQMFANGALPPLMQTRMEGRVFGTVSHPDTFVLYLLLMMGLSWWRFKLTGHWRWLVLMAVLVIPYTGTKTLGGLGMAAVFLAVLLLPRLNAKTIIGGAVAVALVLGTFTASPAGQERLESLRQTPIFNGQFDVNSAVHLASVQNNSFVWRLAQWTYLLHAWERAPLLGHGLNTSTALSPFHNGAHNDYVRALAETGAVGLVLYLGLWAAVLTRLVGLWRASPRNSCARELRLVLIAVCAALLFGSLTNHLWETTTFYFYWWTAVAVAGWTFSEKTRHDPHPRPLSGAQ</sequence>
<dbReference type="Proteomes" id="UP000000557">
    <property type="component" value="Chromosome"/>
</dbReference>
<protein>
    <submittedName>
        <fullName evidence="7">Gll2199 protein</fullName>
    </submittedName>
</protein>
<evidence type="ECO:0000313" key="8">
    <source>
        <dbReference type="Proteomes" id="UP000000557"/>
    </source>
</evidence>
<comment type="subcellular location">
    <subcellularLocation>
        <location evidence="1">Membrane</location>
        <topology evidence="1">Multi-pass membrane protein</topology>
    </subcellularLocation>
</comment>
<feature type="transmembrane region" description="Helical" evidence="5">
    <location>
        <begin position="105"/>
        <end position="128"/>
    </location>
</feature>
<feature type="domain" description="O-antigen ligase-related" evidence="6">
    <location>
        <begin position="247"/>
        <end position="396"/>
    </location>
</feature>